<evidence type="ECO:0000256" key="2">
    <source>
        <dbReference type="ARBA" id="ARBA00010790"/>
    </source>
</evidence>
<dbReference type="AlphaFoldDB" id="A0AAV4X3F9"/>
<evidence type="ECO:0000256" key="1">
    <source>
        <dbReference type="ARBA" id="ARBA00001974"/>
    </source>
</evidence>
<protein>
    <submittedName>
        <fullName evidence="8">Glucose dehydrogenase</fullName>
    </submittedName>
</protein>
<dbReference type="InterPro" id="IPR012132">
    <property type="entry name" value="GMC_OxRdtase"/>
</dbReference>
<name>A0AAV4X3F9_9ARAC</name>
<dbReference type="Gene3D" id="3.30.560.10">
    <property type="entry name" value="Glucose Oxidase, domain 3"/>
    <property type="match status" value="1"/>
</dbReference>
<accession>A0AAV4X3F9</accession>
<dbReference type="SUPFAM" id="SSF51905">
    <property type="entry name" value="FAD/NAD(P)-binding domain"/>
    <property type="match status" value="1"/>
</dbReference>
<dbReference type="GO" id="GO:0050660">
    <property type="term" value="F:flavin adenine dinucleotide binding"/>
    <property type="evidence" value="ECO:0007669"/>
    <property type="project" value="InterPro"/>
</dbReference>
<dbReference type="PANTHER" id="PTHR11552:SF147">
    <property type="entry name" value="CHOLINE DEHYDROGENASE, MITOCHONDRIAL"/>
    <property type="match status" value="1"/>
</dbReference>
<dbReference type="InterPro" id="IPR000172">
    <property type="entry name" value="GMC_OxRdtase_N"/>
</dbReference>
<evidence type="ECO:0000313" key="9">
    <source>
        <dbReference type="Proteomes" id="UP001054837"/>
    </source>
</evidence>
<evidence type="ECO:0000259" key="7">
    <source>
        <dbReference type="PROSITE" id="PS00623"/>
    </source>
</evidence>
<keyword evidence="4 5" id="KW-0274">FAD</keyword>
<dbReference type="GO" id="GO:0016614">
    <property type="term" value="F:oxidoreductase activity, acting on CH-OH group of donors"/>
    <property type="evidence" value="ECO:0007669"/>
    <property type="project" value="InterPro"/>
</dbReference>
<keyword evidence="9" id="KW-1185">Reference proteome</keyword>
<dbReference type="PROSITE" id="PS00623">
    <property type="entry name" value="GMC_OXRED_1"/>
    <property type="match status" value="1"/>
</dbReference>
<comment type="cofactor">
    <cofactor evidence="1 5">
        <name>FAD</name>
        <dbReference type="ChEBI" id="CHEBI:57692"/>
    </cofactor>
</comment>
<dbReference type="EMBL" id="BPLQ01015574">
    <property type="protein sequence ID" value="GIY89123.1"/>
    <property type="molecule type" value="Genomic_DNA"/>
</dbReference>
<dbReference type="PANTHER" id="PTHR11552">
    <property type="entry name" value="GLUCOSE-METHANOL-CHOLINE GMC OXIDOREDUCTASE"/>
    <property type="match status" value="1"/>
</dbReference>
<dbReference type="PIRSF" id="PIRSF000137">
    <property type="entry name" value="Alcohol_oxidase"/>
    <property type="match status" value="1"/>
</dbReference>
<evidence type="ECO:0000313" key="8">
    <source>
        <dbReference type="EMBL" id="GIY89123.1"/>
    </source>
</evidence>
<evidence type="ECO:0000256" key="5">
    <source>
        <dbReference type="PIRSR" id="PIRSR000137-2"/>
    </source>
</evidence>
<dbReference type="Proteomes" id="UP001054837">
    <property type="component" value="Unassembled WGS sequence"/>
</dbReference>
<keyword evidence="3 6" id="KW-0285">Flavoprotein</keyword>
<evidence type="ECO:0000256" key="6">
    <source>
        <dbReference type="RuleBase" id="RU003968"/>
    </source>
</evidence>
<sequence length="618" mass="68124">MDIAAERAYPTPFAASPLLPLLLMSLATQRTTPKQAKTVKDEYDYIIVGAGSAGSVVASRLSEEHCVSVLLLEAGSTPPLLSDLPSIGRSFWFTDIDWQFKTTPQKHTGAALVNNQLIWPSGKGIGGSSLLNAMLYFRGNRKNYDDWEKQGAKGWSFNDVWPYFLKLEDNHDVEFLKNGYHTVGGPMSVERPKYTSEVKEPIWEAARQLGYDIVDTNGARQTGFSDFQCTMRHGQRCSTAKAYLVPAENRTNLHILGGAHVRKILFEGTRAKSVQFDLNNVTYEIKAKKEIIMSAGTTNTAQLLMLSGIGPKDHLAKFNIPVVADLPVGNNLQDHCASVLAFQLDPKIPTAPQKLMSSDNIHQYVNNRTGPLASGEFMTNIAFLGGTSVTPKGDFPDYELYFAEVSKEILRNEIGLKPEIYEKYFGPYEDGPILGCISQLLNPKSRGTVRLQSANSYDPPAIDPNYFEDPTDMNAIIEGLKTCRKVGTSDALKKVGSKPFETKFPGCEQFYGDEDSLYACLAKSAVITLSHQVGTAKMGDPKDATTVVDPHLRVKGIQGLRVVDASVMPIVPSSNTNVPTIMVAEKASDIIKKTIECKKHISSTYEYNLRYSYMNTGQ</sequence>
<evidence type="ECO:0000256" key="3">
    <source>
        <dbReference type="ARBA" id="ARBA00022630"/>
    </source>
</evidence>
<dbReference type="SUPFAM" id="SSF54373">
    <property type="entry name" value="FAD-linked reductases, C-terminal domain"/>
    <property type="match status" value="1"/>
</dbReference>
<dbReference type="InterPro" id="IPR036188">
    <property type="entry name" value="FAD/NAD-bd_sf"/>
</dbReference>
<feature type="binding site" evidence="5">
    <location>
        <position position="261"/>
    </location>
    <ligand>
        <name>FAD</name>
        <dbReference type="ChEBI" id="CHEBI:57692"/>
    </ligand>
</feature>
<dbReference type="Pfam" id="PF00732">
    <property type="entry name" value="GMC_oxred_N"/>
    <property type="match status" value="1"/>
</dbReference>
<comment type="caution">
    <text evidence="8">The sequence shown here is derived from an EMBL/GenBank/DDBJ whole genome shotgun (WGS) entry which is preliminary data.</text>
</comment>
<evidence type="ECO:0000256" key="4">
    <source>
        <dbReference type="ARBA" id="ARBA00022827"/>
    </source>
</evidence>
<comment type="similarity">
    <text evidence="2 6">Belongs to the GMC oxidoreductase family.</text>
</comment>
<proteinExistence type="inferred from homology"/>
<gene>
    <name evidence="8" type="primary">Gld</name>
    <name evidence="8" type="ORF">CDAR_100581</name>
</gene>
<reference evidence="8 9" key="1">
    <citation type="submission" date="2021-06" db="EMBL/GenBank/DDBJ databases">
        <title>Caerostris darwini draft genome.</title>
        <authorList>
            <person name="Kono N."/>
            <person name="Arakawa K."/>
        </authorList>
    </citation>
    <scope>NUCLEOTIDE SEQUENCE [LARGE SCALE GENOMIC DNA]</scope>
</reference>
<dbReference type="InterPro" id="IPR007867">
    <property type="entry name" value="GMC_OxRtase_C"/>
</dbReference>
<feature type="domain" description="Glucose-methanol-choline oxidoreductase N-terminal" evidence="7">
    <location>
        <begin position="122"/>
        <end position="145"/>
    </location>
</feature>
<dbReference type="Pfam" id="PF05199">
    <property type="entry name" value="GMC_oxred_C"/>
    <property type="match status" value="1"/>
</dbReference>
<organism evidence="8 9">
    <name type="scientific">Caerostris darwini</name>
    <dbReference type="NCBI Taxonomy" id="1538125"/>
    <lineage>
        <taxon>Eukaryota</taxon>
        <taxon>Metazoa</taxon>
        <taxon>Ecdysozoa</taxon>
        <taxon>Arthropoda</taxon>
        <taxon>Chelicerata</taxon>
        <taxon>Arachnida</taxon>
        <taxon>Araneae</taxon>
        <taxon>Araneomorphae</taxon>
        <taxon>Entelegynae</taxon>
        <taxon>Araneoidea</taxon>
        <taxon>Araneidae</taxon>
        <taxon>Caerostris</taxon>
    </lineage>
</organism>
<dbReference type="Gene3D" id="3.50.50.60">
    <property type="entry name" value="FAD/NAD(P)-binding domain"/>
    <property type="match status" value="1"/>
</dbReference>